<feature type="binding site" evidence="3">
    <location>
        <position position="143"/>
    </location>
    <ligand>
        <name>a divalent metal cation</name>
        <dbReference type="ChEBI" id="CHEBI:60240"/>
    </ligand>
</feature>
<dbReference type="OrthoDB" id="9775406at2"/>
<dbReference type="Pfam" id="PF08450">
    <property type="entry name" value="SGL"/>
    <property type="match status" value="1"/>
</dbReference>
<evidence type="ECO:0000256" key="2">
    <source>
        <dbReference type="PIRSR" id="PIRSR605511-1"/>
    </source>
</evidence>
<evidence type="ECO:0000256" key="1">
    <source>
        <dbReference type="ARBA" id="ARBA00008853"/>
    </source>
</evidence>
<feature type="binding site" evidence="3">
    <location>
        <position position="194"/>
    </location>
    <ligand>
        <name>a divalent metal cation</name>
        <dbReference type="ChEBI" id="CHEBI:60240"/>
    </ligand>
</feature>
<keyword evidence="6" id="KW-1185">Reference proteome</keyword>
<comment type="similarity">
    <text evidence="1">Belongs to the SMP-30/CGR1 family.</text>
</comment>
<dbReference type="RefSeq" id="WP_020024093.1">
    <property type="nucleotide sequence ID" value="NZ_CP006911.1"/>
</dbReference>
<dbReference type="GO" id="GO:0005509">
    <property type="term" value="F:calcium ion binding"/>
    <property type="evidence" value="ECO:0007669"/>
    <property type="project" value="TreeGrafter"/>
</dbReference>
<feature type="active site" description="Proton donor/acceptor" evidence="2">
    <location>
        <position position="194"/>
    </location>
</feature>
<keyword evidence="3" id="KW-0862">Zinc</keyword>
<name>A0A0M5L0B3_9GAMM</name>
<evidence type="ECO:0000256" key="3">
    <source>
        <dbReference type="PIRSR" id="PIRSR605511-2"/>
    </source>
</evidence>
<dbReference type="InterPro" id="IPR013658">
    <property type="entry name" value="SGL"/>
</dbReference>
<evidence type="ECO:0000313" key="5">
    <source>
        <dbReference type="EMBL" id="ALE01998.1"/>
    </source>
</evidence>
<proteinExistence type="inferred from homology"/>
<dbReference type="KEGG" id="tsn:W908_05205"/>
<dbReference type="Proteomes" id="UP000068905">
    <property type="component" value="Chromosome"/>
</dbReference>
<dbReference type="InterPro" id="IPR011042">
    <property type="entry name" value="6-blade_b-propeller_TolB-like"/>
</dbReference>
<feature type="binding site" evidence="3">
    <location>
        <position position="15"/>
    </location>
    <ligand>
        <name>a divalent metal cation</name>
        <dbReference type="ChEBI" id="CHEBI:60240"/>
    </ligand>
</feature>
<reference evidence="5 6" key="1">
    <citation type="journal article" date="2015" name="Genome Announc.">
        <title>Genome Sequence of 'Candidatus Thioglobus singularis' Strain PS1, a Mixotroph from the SUP05 Clade of Marine Gammaproteobacteria.</title>
        <authorList>
            <person name="Marshall K.T."/>
            <person name="Morris R.M."/>
        </authorList>
    </citation>
    <scope>NUCLEOTIDE SEQUENCE [LARGE SCALE GENOMIC DNA]</scope>
    <source>
        <strain evidence="5 6">PS1</strain>
    </source>
</reference>
<dbReference type="PRINTS" id="PR01790">
    <property type="entry name" value="SMP30FAMILY"/>
</dbReference>
<dbReference type="InterPro" id="IPR005511">
    <property type="entry name" value="SMP-30"/>
</dbReference>
<dbReference type="GO" id="GO:0019853">
    <property type="term" value="P:L-ascorbic acid biosynthetic process"/>
    <property type="evidence" value="ECO:0007669"/>
    <property type="project" value="TreeGrafter"/>
</dbReference>
<comment type="cofactor">
    <cofactor evidence="3">
        <name>Zn(2+)</name>
        <dbReference type="ChEBI" id="CHEBI:29105"/>
    </cofactor>
    <text evidence="3">Binds 1 divalent metal cation per subunit.</text>
</comment>
<feature type="binding site" evidence="3">
    <location>
        <position position="96"/>
    </location>
    <ligand>
        <name>substrate</name>
    </ligand>
</feature>
<dbReference type="Gene3D" id="2.120.10.30">
    <property type="entry name" value="TolB, C-terminal domain"/>
    <property type="match status" value="1"/>
</dbReference>
<dbReference type="SUPFAM" id="SSF63829">
    <property type="entry name" value="Calcium-dependent phosphotriesterase"/>
    <property type="match status" value="1"/>
</dbReference>
<keyword evidence="3" id="KW-0479">Metal-binding</keyword>
<accession>A0A0M5L0B3</accession>
<dbReference type="AlphaFoldDB" id="A0A0M5L0B3"/>
<evidence type="ECO:0000313" key="6">
    <source>
        <dbReference type="Proteomes" id="UP000068905"/>
    </source>
</evidence>
<dbReference type="GO" id="GO:0004341">
    <property type="term" value="F:gluconolactonase activity"/>
    <property type="evidence" value="ECO:0007669"/>
    <property type="project" value="TreeGrafter"/>
</dbReference>
<dbReference type="PATRIC" id="fig|1125411.7.peg.1025"/>
<feature type="binding site" evidence="3">
    <location>
        <position position="98"/>
    </location>
    <ligand>
        <name>substrate</name>
    </ligand>
</feature>
<dbReference type="STRING" id="1125411.W908_05205"/>
<gene>
    <name evidence="5" type="ORF">W908_05205</name>
</gene>
<dbReference type="PANTHER" id="PTHR10907:SF47">
    <property type="entry name" value="REGUCALCIN"/>
    <property type="match status" value="1"/>
</dbReference>
<dbReference type="PANTHER" id="PTHR10907">
    <property type="entry name" value="REGUCALCIN"/>
    <property type="match status" value="1"/>
</dbReference>
<organism evidence="5 6">
    <name type="scientific">Candidatus Pseudothioglobus singularis PS1</name>
    <dbReference type="NCBI Taxonomy" id="1125411"/>
    <lineage>
        <taxon>Bacteria</taxon>
        <taxon>Pseudomonadati</taxon>
        <taxon>Pseudomonadota</taxon>
        <taxon>Gammaproteobacteria</taxon>
        <taxon>Candidatus Pseudothioglobaceae</taxon>
        <taxon>Candidatus Pseudothioglobus</taxon>
    </lineage>
</organism>
<sequence length="287" mass="32068">MITESLPIEPCSLGEGPLWHPGLESLFWFDINSHKMFNWKNAILKTWTFSEPVSAAGWIDDDHLIIASASALIKFSISKDTRETLIDLEADMPHTRSNDGRADPWGGFWIGTMGLKAEQGAGSIYRFHQGQLKKLHEGITIPNSICFSPDRKFVYFTDTSQKKILKQDLDQLTGWPLNEPSILINLKAQGLHPDGSICDSQGYIWNAQYGASRVARYSPEGWLDRVEEVPVSQVTCPSLGGKFFDTLYITSASQGLNNNDLKTEPMAGKVFHFKTDIAGLAEYQVKI</sequence>
<feature type="domain" description="SMP-30/Gluconolactonase/LRE-like region" evidence="4">
    <location>
        <begin position="13"/>
        <end position="253"/>
    </location>
</feature>
<evidence type="ECO:0000259" key="4">
    <source>
        <dbReference type="Pfam" id="PF08450"/>
    </source>
</evidence>
<protein>
    <submittedName>
        <fullName evidence="5">Gluconolactonase</fullName>
    </submittedName>
</protein>
<dbReference type="EMBL" id="CP006911">
    <property type="protein sequence ID" value="ALE01998.1"/>
    <property type="molecule type" value="Genomic_DNA"/>
</dbReference>